<sequence>MFKLNKEMQILLKQTLESQNKHLLWLNAYEDLRMIETEKINKLRDIIEDELMEKGFDERDNINDLGRALEELIDILGNLIP</sequence>
<accession>A0A643MY73</accession>
<organism evidence="1">
    <name type="scientific">Bacillus thuringiensis</name>
    <dbReference type="NCBI Taxonomy" id="1428"/>
    <lineage>
        <taxon>Bacteria</taxon>
        <taxon>Bacillati</taxon>
        <taxon>Bacillota</taxon>
        <taxon>Bacilli</taxon>
        <taxon>Bacillales</taxon>
        <taxon>Bacillaceae</taxon>
        <taxon>Bacillus</taxon>
        <taxon>Bacillus cereus group</taxon>
    </lineage>
</organism>
<comment type="caution">
    <text evidence="1">The sequence shown here is derived from an EMBL/GenBank/DDBJ whole genome shotgun (WGS) entry which is preliminary data.</text>
</comment>
<evidence type="ECO:0000313" key="1">
    <source>
        <dbReference type="EMBL" id="KAB1359235.1"/>
    </source>
</evidence>
<gene>
    <name evidence="1" type="ORF">FPG91_06350</name>
</gene>
<name>A0A643MY73_BACTU</name>
<dbReference type="RefSeq" id="WP_000475561.1">
    <property type="nucleotide sequence ID" value="NZ_CP011349.1"/>
</dbReference>
<proteinExistence type="predicted"/>
<reference evidence="1" key="1">
    <citation type="submission" date="2019-07" db="EMBL/GenBank/DDBJ databases">
        <title>Draft genome sequence of Bacillus thuringiensis strain PT02.</title>
        <authorList>
            <person name="Nguyen H."/>
            <person name="Nguyen L.N."/>
            <person name="Nguyen H.T.T."/>
            <person name="Nguyen D.V."/>
            <person name="Le H.T.T."/>
        </authorList>
    </citation>
    <scope>NUCLEOTIDE SEQUENCE</scope>
    <source>
        <strain evidence="1">PT02</strain>
    </source>
</reference>
<dbReference type="KEGG" id="bthy:AQ980_24650"/>
<protein>
    <submittedName>
        <fullName evidence="1">Uncharacterized protein</fullName>
    </submittedName>
</protein>
<dbReference type="EMBL" id="VLPO01000006">
    <property type="protein sequence ID" value="KAB1359235.1"/>
    <property type="molecule type" value="Genomic_DNA"/>
</dbReference>
<dbReference type="AlphaFoldDB" id="A0A643MY73"/>